<dbReference type="Gene3D" id="1.20.58.1780">
    <property type="match status" value="1"/>
</dbReference>
<dbReference type="EMBL" id="JBEVYD010000002">
    <property type="protein sequence ID" value="KAL3235039.1"/>
    <property type="molecule type" value="Genomic_DNA"/>
</dbReference>
<evidence type="ECO:0000256" key="2">
    <source>
        <dbReference type="ARBA" id="ARBA00007373"/>
    </source>
</evidence>
<keyword evidence="9" id="KW-1185">Reference proteome</keyword>
<dbReference type="InterPro" id="IPR007187">
    <property type="entry name" value="Nucleoporin_Nup133/Nup155_C"/>
</dbReference>
<gene>
    <name evidence="8" type="ORF">RNJ44_02827</name>
</gene>
<evidence type="ECO:0000313" key="9">
    <source>
        <dbReference type="Proteomes" id="UP001623330"/>
    </source>
</evidence>
<comment type="similarity">
    <text evidence="2">Belongs to the non-repetitive/WGA-negative nucleoporin family.</text>
</comment>
<feature type="compositionally biased region" description="Low complexity" evidence="5">
    <location>
        <begin position="21"/>
        <end position="33"/>
    </location>
</feature>
<proteinExistence type="inferred from homology"/>
<evidence type="ECO:0000313" key="8">
    <source>
        <dbReference type="EMBL" id="KAL3235039.1"/>
    </source>
</evidence>
<evidence type="ECO:0008006" key="10">
    <source>
        <dbReference type="Google" id="ProtNLM"/>
    </source>
</evidence>
<organism evidence="8 9">
    <name type="scientific">Nakaseomyces bracarensis</name>
    <dbReference type="NCBI Taxonomy" id="273131"/>
    <lineage>
        <taxon>Eukaryota</taxon>
        <taxon>Fungi</taxon>
        <taxon>Dikarya</taxon>
        <taxon>Ascomycota</taxon>
        <taxon>Saccharomycotina</taxon>
        <taxon>Saccharomycetes</taxon>
        <taxon>Saccharomycetales</taxon>
        <taxon>Saccharomycetaceae</taxon>
        <taxon>Nakaseomyces</taxon>
    </lineage>
</organism>
<dbReference type="PANTHER" id="PTHR10350">
    <property type="entry name" value="NUCLEAR PORE COMPLEX PROTEIN NUP155"/>
    <property type="match status" value="1"/>
</dbReference>
<evidence type="ECO:0000256" key="1">
    <source>
        <dbReference type="ARBA" id="ARBA00004123"/>
    </source>
</evidence>
<keyword evidence="4" id="KW-0539">Nucleus</keyword>
<feature type="domain" description="Nucleoporin Nup133/Nup155-like C-terminal" evidence="6">
    <location>
        <begin position="732"/>
        <end position="1436"/>
    </location>
</feature>
<evidence type="ECO:0000256" key="3">
    <source>
        <dbReference type="ARBA" id="ARBA00022448"/>
    </source>
</evidence>
<comment type="subcellular location">
    <subcellularLocation>
        <location evidence="1">Nucleus</location>
    </subcellularLocation>
</comment>
<evidence type="ECO:0000256" key="5">
    <source>
        <dbReference type="SAM" id="MobiDB-lite"/>
    </source>
</evidence>
<dbReference type="Gene3D" id="1.25.40.440">
    <property type="entry name" value="Nucleoporin, helical domain, central subdomain"/>
    <property type="match status" value="1"/>
</dbReference>
<evidence type="ECO:0000259" key="7">
    <source>
        <dbReference type="Pfam" id="PF08801"/>
    </source>
</evidence>
<dbReference type="InterPro" id="IPR004870">
    <property type="entry name" value="Nucleoporin_Nup155"/>
</dbReference>
<evidence type="ECO:0000256" key="4">
    <source>
        <dbReference type="ARBA" id="ARBA00023242"/>
    </source>
</evidence>
<feature type="domain" description="Nucleoporin Nup133/Nup155-like N-terminal" evidence="7">
    <location>
        <begin position="132"/>
        <end position="611"/>
    </location>
</feature>
<dbReference type="Pfam" id="PF03177">
    <property type="entry name" value="Nucleoporin_C"/>
    <property type="match status" value="1"/>
</dbReference>
<dbReference type="Proteomes" id="UP001623330">
    <property type="component" value="Unassembled WGS sequence"/>
</dbReference>
<protein>
    <recommendedName>
        <fullName evidence="10">Nucleoporin</fullName>
    </recommendedName>
</protein>
<dbReference type="InterPro" id="IPR014908">
    <property type="entry name" value="Nucleoporin_Nup133/Nup155_N"/>
</dbReference>
<dbReference type="Gene3D" id="1.20.120.1050">
    <property type="match status" value="1"/>
</dbReference>
<evidence type="ECO:0000259" key="6">
    <source>
        <dbReference type="Pfam" id="PF03177"/>
    </source>
</evidence>
<dbReference type="Gene3D" id="1.25.40.450">
    <property type="entry name" value="Nucleoporin, helical domain, N-terminal subdomain"/>
    <property type="match status" value="1"/>
</dbReference>
<accession>A0ABR4P0Z7</accession>
<dbReference type="Gene3D" id="1.10.167.20">
    <property type="match status" value="1"/>
</dbReference>
<dbReference type="Pfam" id="PF08801">
    <property type="entry name" value="Nucleoporin_N"/>
    <property type="match status" value="1"/>
</dbReference>
<sequence length="1442" mass="162548">MYSTPLKNRYDYNGSQFVDASSSRPTSSHSNNNTILRTGDNLAMSSGYSTSKPVGSALNYPPSLDSNNILNTNNEHLRVNGIASSKPLELASQYVDHLYRRDASTPVLDERSYYNNGVNYNFTKEVGGLGAFTPFERQKVTSIPDDILQEAAKAELKSDMGIFPEIDRCWFTIDNKIILWNINDSTDYQTIDEIKHAILKVQLVTPKPNTFVPQVKHLLLVATLFDIYILAISYRRDTNELDVFNTGMSVNVQGINVDNITCYEKTGQVFFSGKSNGTNVWELQYSGSDDWFNSKCTKICLTQSTLSSLLPTNILTKLPGSSMIQSIFEDNNSPSQENIIQLTIDQSRGILYTLSSKSKIRAYIIREKSLEGNMCIEPAYIRRIIGATTARGAPILANKYLKIVKITPVLQQENGNLFLVALTIGGVRIYFNGFVGRTTIEALRLESIKFPPSSVTPEVLQQELEQQQLEQQKRSLPFYSSLHSSESVVLKFQKKSSVLLESTTSSELISPGMFFSAVKKTADPNLKNPVNTSNETPENKLFVSVPDYGILKTYGKYVENASFLDTTAPVKEIAPLTKTFSASNNPEGFANVFAVQYNTGDLKIAVLTNCSLEIYRYRTPDEVFEELVDNPLPFILNYGLAEACSSALYVTCKFDKSEILRSKALTFYTVGIPGAIDIRPTYNRNIVGSLLSKSSLSTTPQKSNLSLDSLRSQNTTKSEVDSGFNVDDVILSPRFYGSALLITRLFRDIWRKSVFTIDPKVSTLRSSSNLNNKDEKNVITNISVTKSDIEYFLSSISILGEFFNSYGDTIAAPTVTAVVSENGYKTLDKSEDVANQAESIAFNSLFKLVQSMKEALSFLNVLFEESQLEGSEEQYPAFKDIIGFLNKQTQLELSKLTFKDLFAPTENTRSLLREILLSIINRNISRGTSIEYIASALQERCGSFCSSNDILSFRATEHLRKAKEIGLKDQDTLNYHLNSAVKLFERIANCLSMDKLKETISIMLSLNYYAKTIEFILNIANATDKGNLATQYLENGSLINDARKKFYEKRVQIYDLVFEVLVKVDQLDPQSSHILNGTTSGPTSDVSSLRSEAYNVILQYNDKLFHYHLYDWLVSEKNEDKLLQLDTRFILSYLQEKSQSSLAISNILWIYLSKKSKFYEAAQVLYSLAISDFDIKLNDRIECLSRANGFCNSSCQLSEKQKMIQVASDIQEVLDIAAVQEDILTLVLSDARIDTTTKDELRSNLDGKILPVSDLFNDFAEPLGYHEVCICIFKVADFRDQDEILSKWHELFDSLKREVDYNNKPEETSNFLSLLSNVVVKIGRTVHTSEFVFPITELFPIVCDIIQTLPQSYLKDGYVSSIFISSGISYNKLYYILKDLIETSDSVNELFKKEMTSLIKTWYENDRKVRDAISYDEIQRLSHYEIGNDPINKYVKKTGMNL</sequence>
<keyword evidence="3" id="KW-0813">Transport</keyword>
<comment type="caution">
    <text evidence="8">The sequence shown here is derived from an EMBL/GenBank/DDBJ whole genome shotgun (WGS) entry which is preliminary data.</text>
</comment>
<dbReference type="InterPro" id="IPR042537">
    <property type="entry name" value="Nucleoporin_Nup155_C_2"/>
</dbReference>
<feature type="region of interest" description="Disordered" evidence="5">
    <location>
        <begin position="13"/>
        <end position="48"/>
    </location>
</feature>
<name>A0ABR4P0Z7_9SACH</name>
<dbReference type="InterPro" id="IPR042533">
    <property type="entry name" value="Nucleoporin_Nup155_C_1"/>
</dbReference>
<reference evidence="8 9" key="1">
    <citation type="submission" date="2024-05" db="EMBL/GenBank/DDBJ databases">
        <title>Long read based assembly of the Candida bracarensis genome reveals expanded adhesin content.</title>
        <authorList>
            <person name="Marcet-Houben M."/>
            <person name="Ksiezopolska E."/>
            <person name="Gabaldon T."/>
        </authorList>
    </citation>
    <scope>NUCLEOTIDE SEQUENCE [LARGE SCALE GENOMIC DNA]</scope>
    <source>
        <strain evidence="8 9">CBM6</strain>
    </source>
</reference>
<dbReference type="PANTHER" id="PTHR10350:SF6">
    <property type="entry name" value="NUCLEAR PORE COMPLEX PROTEIN NUP155"/>
    <property type="match status" value="1"/>
</dbReference>